<evidence type="ECO:0000313" key="2">
    <source>
        <dbReference type="Proteomes" id="UP000789342"/>
    </source>
</evidence>
<reference evidence="1" key="1">
    <citation type="submission" date="2021-06" db="EMBL/GenBank/DDBJ databases">
        <authorList>
            <person name="Kallberg Y."/>
            <person name="Tangrot J."/>
            <person name="Rosling A."/>
        </authorList>
    </citation>
    <scope>NUCLEOTIDE SEQUENCE</scope>
    <source>
        <strain evidence="1">CL551</strain>
    </source>
</reference>
<protein>
    <submittedName>
        <fullName evidence="1">17441_t:CDS:1</fullName>
    </submittedName>
</protein>
<dbReference type="Proteomes" id="UP000789342">
    <property type="component" value="Unassembled WGS sequence"/>
</dbReference>
<proteinExistence type="predicted"/>
<dbReference type="AlphaFoldDB" id="A0A9N9J9K8"/>
<evidence type="ECO:0000313" key="1">
    <source>
        <dbReference type="EMBL" id="CAG8772077.1"/>
    </source>
</evidence>
<comment type="caution">
    <text evidence="1">The sequence shown here is derived from an EMBL/GenBank/DDBJ whole genome shotgun (WGS) entry which is preliminary data.</text>
</comment>
<name>A0A9N9J9K8_9GLOM</name>
<keyword evidence="2" id="KW-1185">Reference proteome</keyword>
<sequence>DSNSEDHGIDEGSLEDSGTKLEWHHSLLIRMIFVDKKAK</sequence>
<dbReference type="EMBL" id="CAJVPV010047131">
    <property type="protein sequence ID" value="CAG8772077.1"/>
    <property type="molecule type" value="Genomic_DNA"/>
</dbReference>
<organism evidence="1 2">
    <name type="scientific">Acaulospora morrowiae</name>
    <dbReference type="NCBI Taxonomy" id="94023"/>
    <lineage>
        <taxon>Eukaryota</taxon>
        <taxon>Fungi</taxon>
        <taxon>Fungi incertae sedis</taxon>
        <taxon>Mucoromycota</taxon>
        <taxon>Glomeromycotina</taxon>
        <taxon>Glomeromycetes</taxon>
        <taxon>Diversisporales</taxon>
        <taxon>Acaulosporaceae</taxon>
        <taxon>Acaulospora</taxon>
    </lineage>
</organism>
<feature type="non-terminal residue" evidence="1">
    <location>
        <position position="1"/>
    </location>
</feature>
<accession>A0A9N9J9K8</accession>
<gene>
    <name evidence="1" type="ORF">AMORRO_LOCUS16656</name>
</gene>